<reference evidence="1 2" key="1">
    <citation type="submission" date="2018-08" db="EMBL/GenBank/DDBJ databases">
        <title>Genomic Encyclopedia of Archaeal and Bacterial Type Strains, Phase II (KMG-II): from individual species to whole genera.</title>
        <authorList>
            <person name="Goeker M."/>
        </authorList>
    </citation>
    <scope>NUCLEOTIDE SEQUENCE [LARGE SCALE GENOMIC DNA]</scope>
    <source>
        <strain evidence="1 2">DSM 45791</strain>
    </source>
</reference>
<keyword evidence="2" id="KW-1185">Reference proteome</keyword>
<evidence type="ECO:0000313" key="2">
    <source>
        <dbReference type="Proteomes" id="UP000256269"/>
    </source>
</evidence>
<name>A0A3E0HPT8_9PSEU</name>
<dbReference type="RefSeq" id="WP_116175174.1">
    <property type="nucleotide sequence ID" value="NZ_CP144375.1"/>
</dbReference>
<comment type="caution">
    <text evidence="1">The sequence shown here is derived from an EMBL/GenBank/DDBJ whole genome shotgun (WGS) entry which is preliminary data.</text>
</comment>
<dbReference type="OrthoDB" id="3775353at2"/>
<dbReference type="Gene3D" id="3.40.50.300">
    <property type="entry name" value="P-loop containing nucleotide triphosphate hydrolases"/>
    <property type="match status" value="1"/>
</dbReference>
<evidence type="ECO:0000313" key="1">
    <source>
        <dbReference type="EMBL" id="REH48401.1"/>
    </source>
</evidence>
<accession>A0A3E0HPT8</accession>
<dbReference type="InterPro" id="IPR027417">
    <property type="entry name" value="P-loop_NTPase"/>
</dbReference>
<dbReference type="Proteomes" id="UP000256269">
    <property type="component" value="Unassembled WGS sequence"/>
</dbReference>
<dbReference type="AlphaFoldDB" id="A0A3E0HPT8"/>
<sequence>MEIHVQSVGIDGAHGPLLEPTSLRVRTGELALVAGEPGTGHTAFALAMGGRMKPSVGEVLLDGKADDEGLRRLVAIVDAPDVSAPEEALTLGTVIGEELAFAKQPASRKAVADWLLKHESHDHAATRFESVPAEVRTRLMMEAASQRPGIEALVLVLPDRHGAGPQTWWTTASKAAEHGLAVVVLCSETSARLLDLPAGHLGDRELPDTLAFMQVQEDDQ</sequence>
<proteinExistence type="predicted"/>
<organism evidence="1 2">
    <name type="scientific">Kutzneria buriramensis</name>
    <dbReference type="NCBI Taxonomy" id="1045776"/>
    <lineage>
        <taxon>Bacteria</taxon>
        <taxon>Bacillati</taxon>
        <taxon>Actinomycetota</taxon>
        <taxon>Actinomycetes</taxon>
        <taxon>Pseudonocardiales</taxon>
        <taxon>Pseudonocardiaceae</taxon>
        <taxon>Kutzneria</taxon>
    </lineage>
</organism>
<dbReference type="SUPFAM" id="SSF52540">
    <property type="entry name" value="P-loop containing nucleoside triphosphate hydrolases"/>
    <property type="match status" value="1"/>
</dbReference>
<evidence type="ECO:0008006" key="3">
    <source>
        <dbReference type="Google" id="ProtNLM"/>
    </source>
</evidence>
<dbReference type="EMBL" id="QUNO01000005">
    <property type="protein sequence ID" value="REH48401.1"/>
    <property type="molecule type" value="Genomic_DNA"/>
</dbReference>
<gene>
    <name evidence="1" type="ORF">BCF44_105259</name>
</gene>
<protein>
    <recommendedName>
        <fullName evidence="3">ABC transporter family protein</fullName>
    </recommendedName>
</protein>